<dbReference type="EMBL" id="VICG01000008">
    <property type="protein sequence ID" value="KAA8569357.1"/>
    <property type="molecule type" value="Genomic_DNA"/>
</dbReference>
<protein>
    <submittedName>
        <fullName evidence="4">Uncharacterized protein</fullName>
    </submittedName>
</protein>
<dbReference type="Proteomes" id="UP000322873">
    <property type="component" value="Unassembled WGS sequence"/>
</dbReference>
<comment type="caution">
    <text evidence="4">The sequence shown here is derived from an EMBL/GenBank/DDBJ whole genome shotgun (WGS) entry which is preliminary data.</text>
</comment>
<evidence type="ECO:0000256" key="1">
    <source>
        <dbReference type="ARBA" id="ARBA00022574"/>
    </source>
</evidence>
<dbReference type="SUPFAM" id="SSF50978">
    <property type="entry name" value="WD40 repeat-like"/>
    <property type="match status" value="1"/>
</dbReference>
<dbReference type="SMART" id="SM00320">
    <property type="entry name" value="WD40"/>
    <property type="match status" value="2"/>
</dbReference>
<evidence type="ECO:0000313" key="5">
    <source>
        <dbReference type="Proteomes" id="UP000322873"/>
    </source>
</evidence>
<accession>A0A5M9JKV5</accession>
<dbReference type="GO" id="GO:0030864">
    <property type="term" value="C:cortical actin cytoskeleton"/>
    <property type="evidence" value="ECO:0007669"/>
    <property type="project" value="TreeGrafter"/>
</dbReference>
<sequence length="120" mass="13232">MFMITASWEIKTDRWGGHTARITSIDWNQAGTHTVSGSLDTNIFVWSLASPGKRVKAPNAHKDGVTGVRWIDGGKKIASVGGDASLKSKRIEQCAYAYPLSQCHRFGRSKISNESTFFEN</sequence>
<dbReference type="GO" id="GO:0051015">
    <property type="term" value="F:actin filament binding"/>
    <property type="evidence" value="ECO:0007669"/>
    <property type="project" value="TreeGrafter"/>
</dbReference>
<name>A0A5M9JKV5_MONFR</name>
<keyword evidence="5" id="KW-1185">Reference proteome</keyword>
<feature type="repeat" description="WD" evidence="3">
    <location>
        <begin position="15"/>
        <end position="50"/>
    </location>
</feature>
<reference evidence="4 5" key="1">
    <citation type="submission" date="2019-06" db="EMBL/GenBank/DDBJ databases">
        <title>Genome Sequence of the Brown Rot Fungal Pathogen Monilinia fructicola.</title>
        <authorList>
            <person name="De Miccolis Angelini R.M."/>
            <person name="Landi L."/>
            <person name="Abate D."/>
            <person name="Pollastro S."/>
            <person name="Romanazzi G."/>
            <person name="Faretra F."/>
        </authorList>
    </citation>
    <scope>NUCLEOTIDE SEQUENCE [LARGE SCALE GENOMIC DNA]</scope>
    <source>
        <strain evidence="4 5">Mfrc123</strain>
    </source>
</reference>
<dbReference type="InterPro" id="IPR001680">
    <property type="entry name" value="WD40_rpt"/>
</dbReference>
<proteinExistence type="predicted"/>
<evidence type="ECO:0000256" key="3">
    <source>
        <dbReference type="PROSITE-ProRule" id="PRU00221"/>
    </source>
</evidence>
<gene>
    <name evidence="4" type="ORF">EYC84_001007</name>
</gene>
<dbReference type="Gene3D" id="2.130.10.10">
    <property type="entry name" value="YVTN repeat-like/Quinoprotein amine dehydrogenase"/>
    <property type="match status" value="1"/>
</dbReference>
<dbReference type="Pfam" id="PF00400">
    <property type="entry name" value="WD40"/>
    <property type="match status" value="2"/>
</dbReference>
<dbReference type="VEuPathDB" id="FungiDB:MFRU_004g01670"/>
<organism evidence="4 5">
    <name type="scientific">Monilinia fructicola</name>
    <name type="common">Brown rot fungus</name>
    <name type="synonym">Ciboria fructicola</name>
    <dbReference type="NCBI Taxonomy" id="38448"/>
    <lineage>
        <taxon>Eukaryota</taxon>
        <taxon>Fungi</taxon>
        <taxon>Dikarya</taxon>
        <taxon>Ascomycota</taxon>
        <taxon>Pezizomycotina</taxon>
        <taxon>Leotiomycetes</taxon>
        <taxon>Helotiales</taxon>
        <taxon>Sclerotiniaceae</taxon>
        <taxon>Monilinia</taxon>
    </lineage>
</organism>
<dbReference type="PROSITE" id="PS50294">
    <property type="entry name" value="WD_REPEATS_REGION"/>
    <property type="match status" value="1"/>
</dbReference>
<dbReference type="AlphaFoldDB" id="A0A5M9JKV5"/>
<evidence type="ECO:0000256" key="2">
    <source>
        <dbReference type="ARBA" id="ARBA00022737"/>
    </source>
</evidence>
<dbReference type="PROSITE" id="PS50082">
    <property type="entry name" value="WD_REPEATS_2"/>
    <property type="match status" value="1"/>
</dbReference>
<keyword evidence="1 3" id="KW-0853">WD repeat</keyword>
<evidence type="ECO:0000313" key="4">
    <source>
        <dbReference type="EMBL" id="KAA8569357.1"/>
    </source>
</evidence>
<dbReference type="GO" id="GO:0030042">
    <property type="term" value="P:actin filament depolymerization"/>
    <property type="evidence" value="ECO:0007669"/>
    <property type="project" value="TreeGrafter"/>
</dbReference>
<keyword evidence="2" id="KW-0677">Repeat</keyword>
<dbReference type="PANTHER" id="PTHR19856">
    <property type="entry name" value="WD-REPEATCONTAINING PROTEIN WDR1"/>
    <property type="match status" value="1"/>
</dbReference>
<dbReference type="PANTHER" id="PTHR19856:SF0">
    <property type="entry name" value="WD REPEAT-CONTAINING PROTEIN 1"/>
    <property type="match status" value="1"/>
</dbReference>
<dbReference type="InterPro" id="IPR015943">
    <property type="entry name" value="WD40/YVTN_repeat-like_dom_sf"/>
</dbReference>
<dbReference type="InterPro" id="IPR036322">
    <property type="entry name" value="WD40_repeat_dom_sf"/>
</dbReference>